<protein>
    <submittedName>
        <fullName evidence="1">Uncharacterized protein</fullName>
    </submittedName>
</protein>
<dbReference type="EMBL" id="UINC01062361">
    <property type="protein sequence ID" value="SVB88914.1"/>
    <property type="molecule type" value="Genomic_DNA"/>
</dbReference>
<dbReference type="AlphaFoldDB" id="A0A382HNF4"/>
<sequence>MLLSKAIEIWQDNPTYKEQSKIHWFVWLLENPKSPISLTGAIDL</sequence>
<feature type="non-terminal residue" evidence="1">
    <location>
        <position position="44"/>
    </location>
</feature>
<reference evidence="1" key="1">
    <citation type="submission" date="2018-05" db="EMBL/GenBank/DDBJ databases">
        <authorList>
            <person name="Lanie J.A."/>
            <person name="Ng W.-L."/>
            <person name="Kazmierczak K.M."/>
            <person name="Andrzejewski T.M."/>
            <person name="Davidsen T.M."/>
            <person name="Wayne K.J."/>
            <person name="Tettelin H."/>
            <person name="Glass J.I."/>
            <person name="Rusch D."/>
            <person name="Podicherti R."/>
            <person name="Tsui H.-C.T."/>
            <person name="Winkler M.E."/>
        </authorList>
    </citation>
    <scope>NUCLEOTIDE SEQUENCE</scope>
</reference>
<evidence type="ECO:0000313" key="1">
    <source>
        <dbReference type="EMBL" id="SVB88914.1"/>
    </source>
</evidence>
<gene>
    <name evidence="1" type="ORF">METZ01_LOCUS241768</name>
</gene>
<proteinExistence type="predicted"/>
<name>A0A382HNF4_9ZZZZ</name>
<organism evidence="1">
    <name type="scientific">marine metagenome</name>
    <dbReference type="NCBI Taxonomy" id="408172"/>
    <lineage>
        <taxon>unclassified sequences</taxon>
        <taxon>metagenomes</taxon>
        <taxon>ecological metagenomes</taxon>
    </lineage>
</organism>
<accession>A0A382HNF4</accession>